<feature type="compositionally biased region" description="Low complexity" evidence="1">
    <location>
        <begin position="443"/>
        <end position="463"/>
    </location>
</feature>
<organism evidence="2 3">
    <name type="scientific">Mesorhabditis belari</name>
    <dbReference type="NCBI Taxonomy" id="2138241"/>
    <lineage>
        <taxon>Eukaryota</taxon>
        <taxon>Metazoa</taxon>
        <taxon>Ecdysozoa</taxon>
        <taxon>Nematoda</taxon>
        <taxon>Chromadorea</taxon>
        <taxon>Rhabditida</taxon>
        <taxon>Rhabditina</taxon>
        <taxon>Rhabditomorpha</taxon>
        <taxon>Rhabditoidea</taxon>
        <taxon>Rhabditidae</taxon>
        <taxon>Mesorhabditinae</taxon>
        <taxon>Mesorhabditis</taxon>
    </lineage>
</organism>
<accession>A0AAF3EG31</accession>
<reference evidence="3" key="1">
    <citation type="submission" date="2024-02" db="UniProtKB">
        <authorList>
            <consortium name="WormBaseParasite"/>
        </authorList>
    </citation>
    <scope>IDENTIFICATION</scope>
</reference>
<dbReference type="Proteomes" id="UP000887575">
    <property type="component" value="Unassembled WGS sequence"/>
</dbReference>
<dbReference type="WBParaSite" id="MBELARI_LOCUS12944">
    <property type="protein sequence ID" value="MBELARI_LOCUS12944"/>
    <property type="gene ID" value="MBELARI_LOCUS12944"/>
</dbReference>
<feature type="region of interest" description="Disordered" evidence="1">
    <location>
        <begin position="74"/>
        <end position="117"/>
    </location>
</feature>
<feature type="compositionally biased region" description="Low complexity" evidence="1">
    <location>
        <begin position="271"/>
        <end position="327"/>
    </location>
</feature>
<feature type="region of interest" description="Disordered" evidence="1">
    <location>
        <begin position="441"/>
        <end position="524"/>
    </location>
</feature>
<evidence type="ECO:0000313" key="3">
    <source>
        <dbReference type="WBParaSite" id="MBELARI_LOCUS12944"/>
    </source>
</evidence>
<dbReference type="AlphaFoldDB" id="A0AAF3EG31"/>
<evidence type="ECO:0000256" key="1">
    <source>
        <dbReference type="SAM" id="MobiDB-lite"/>
    </source>
</evidence>
<feature type="compositionally biased region" description="Gly residues" evidence="1">
    <location>
        <begin position="261"/>
        <end position="270"/>
    </location>
</feature>
<feature type="region of interest" description="Disordered" evidence="1">
    <location>
        <begin position="251"/>
        <end position="375"/>
    </location>
</feature>
<feature type="compositionally biased region" description="Low complexity" evidence="1">
    <location>
        <begin position="474"/>
        <end position="501"/>
    </location>
</feature>
<protein>
    <submittedName>
        <fullName evidence="3">Uncharacterized protein</fullName>
    </submittedName>
</protein>
<feature type="compositionally biased region" description="Polar residues" evidence="1">
    <location>
        <begin position="77"/>
        <end position="115"/>
    </location>
</feature>
<evidence type="ECO:0000313" key="2">
    <source>
        <dbReference type="Proteomes" id="UP000887575"/>
    </source>
</evidence>
<feature type="compositionally biased region" description="Polar residues" evidence="1">
    <location>
        <begin position="328"/>
        <end position="344"/>
    </location>
</feature>
<proteinExistence type="predicted"/>
<name>A0AAF3EG31_9BILA</name>
<keyword evidence="2" id="KW-1185">Reference proteome</keyword>
<feature type="compositionally biased region" description="Polar residues" evidence="1">
    <location>
        <begin position="502"/>
        <end position="524"/>
    </location>
</feature>
<sequence length="678" mass="71660">MVSELLNGVCPQTCNGCPQYIAPPQSVVLTLPVPQNRLSGPVLTQASGPCCQPPQVQSVTWLNQPAWTNGAPGPIPTSFQNPMYNPNNAPYLQPSTVRPASPQNGNQAPPLTQGPQAATYNYNQANAGYSTPTINPSTQQPFPTINQGSIPVNGGYSTQNGNQGFSTPSPYNGLNAGYSTSGQAPFNGQTIPPSYNAVNDQYLQGQNSNGAVPTGYNGANQFNGQSVNPNDGEYTNTFEGTFVGPANPQLNGQGNFDETLGNGGLNGQGNAGNTNGNIGVFPTQNGQNGENGENFANFANQQISDSFQGQPNQNGNPNGNPSNGNPQFLQDPTQISQNQGQTQAPFIYSTIHPNDGNNPVEYPVTATANNQPFTQPPNQFQYSTQYNPNAQLNQQFPTTIGPNGMSVSQFDSQFQTTASTNYGPIAAAGAAGAAAGSLLYGSTTTQRPTNRPTTTQGRTTVTPFGQDGSGQFVQTSNTQNNRVTQTTTFPPATFRPTQTPFMDSNQFPGSTQGEFSDGSPLNAQHSDMNFQYSKGADGGSTLSPQMIGSSQPFSMDQAQSSTFSPFFSTGGTNTANRLYDHGDMNTQYGRYESTQNGGVLGGVGVGNGTTVVVSRSTDGGNGTSGVTSAETSTVTTVRDESWDHRFAVRDVYFVLSRTKPHWHPDPGNWHPGALNVYR</sequence>